<dbReference type="EMBL" id="LC738878">
    <property type="protein sequence ID" value="BDT62775.1"/>
    <property type="molecule type" value="Genomic_DNA"/>
</dbReference>
<proteinExistence type="predicted"/>
<protein>
    <submittedName>
        <fullName evidence="1">Uncharacterized protein</fullName>
    </submittedName>
</protein>
<sequence length="807" mass="96007">MEVDDNINKFKSAVPLSIEKLEDIYRQLPFLKKEAINYALIPSWEREELKNRPRLKFRVQNIDRVYLFLYYRENGNTIYNFCARFTSKEFPQQPLYMKYNGETENYCDNPYENTVGDIYVTANPQIFFEMLLDTPNIEEFDIYNAEVLMGEDNIQITRPKLNPLKSLIPSFSDNKDLEENILNIIRGSGIEILPWEEKDVYDIKSITLQHFDRLYFIHENDKNFELIGRVRSSYRHKNQAPLYIKVKRNSERLLETSTIFVTANPQSFLNHIIYSIKPAHIYELNYNLDDIKDSLREDGIPINVSSFKSTVLRKMNPKDILRSNMGSFFLEELEEYDIHYNLKDEKIMSMIKKQQQFIKTWPININHYTVNRVYHIHLQEYKLDNHWDYYEFWGRLKPSSYYLCEKNIPPFYVILRAKFNIDNENIRGSINVFDDPQRFLDYISISHSYNYIIPNKENIINEIWYSMKNDSISVSLPSISRFKSLQSRITKLNDIVRLHYVLYNQKTFHKIISPWEKQNFRDIPNININPQTVNCVYYHNHITEIEKGREYHIFLGRLAGNYHHKDNLPIYVKLVARKLFSNVSAAVYGWIFITANPQSFINSINSSYESNRYNLDSIIASIREDDNNISIQDPSQNIFTSLVPTIELPCQDKGLIKIKNDINNFYKNVALADKETTNLDNLFIYPENIHYIYYSKYIPMTERNDCQYELLAKLLPNYYHNKDGCPLYVHILAIKKHNNGDNLEQETLTRKKFTGLIYATTMPEIFLNTISKKMYNFPEIKQRIKMDFGASKEKKHYLKYFDEKKLN</sequence>
<reference evidence="1" key="1">
    <citation type="submission" date="2022-10" db="EMBL/GenBank/DDBJ databases">
        <title>Genome sequences of endogenous nimaviruses in decapod crustaceans.</title>
        <authorList>
            <person name="Kawato S."/>
            <person name="Nozaki R."/>
            <person name="Kondo H."/>
            <person name="Hirono I."/>
        </authorList>
    </citation>
    <scope>NUCLEOTIDE SEQUENCE</scope>
    <source>
        <strain evidence="1">Tokushima2020</strain>
    </source>
</reference>
<organism evidence="1">
    <name type="scientific">Metapenaeus joyneri majanivirus</name>
    <dbReference type="NCBI Taxonomy" id="2984280"/>
    <lineage>
        <taxon>Viruses</taxon>
        <taxon>Viruses incertae sedis</taxon>
        <taxon>Naldaviricetes</taxon>
        <taxon>Nimaviridae</taxon>
    </lineage>
</organism>
<name>A0A9C7BN27_9VIRU</name>
<accession>A0A9C7BN27</accession>
<evidence type="ECO:0000313" key="1">
    <source>
        <dbReference type="EMBL" id="BDT62775.1"/>
    </source>
</evidence>